<dbReference type="Pfam" id="PF01329">
    <property type="entry name" value="Pterin_4a"/>
    <property type="match status" value="1"/>
</dbReference>
<dbReference type="GO" id="GO:0008124">
    <property type="term" value="F:4-alpha-hydroxytetrahydrobiopterin dehydratase activity"/>
    <property type="evidence" value="ECO:0007669"/>
    <property type="project" value="UniProtKB-EC"/>
</dbReference>
<evidence type="ECO:0000256" key="1">
    <source>
        <dbReference type="ARBA" id="ARBA00001554"/>
    </source>
</evidence>
<evidence type="ECO:0000313" key="6">
    <source>
        <dbReference type="Proteomes" id="UP000621631"/>
    </source>
</evidence>
<dbReference type="Gene3D" id="3.30.1360.20">
    <property type="entry name" value="Transcriptional coactivator/pterin dehydratase"/>
    <property type="match status" value="1"/>
</dbReference>
<reference evidence="5 6" key="1">
    <citation type="submission" date="2020-09" db="EMBL/GenBank/DDBJ databases">
        <title>Draft Genome Sequences of Oil-Oxidizing Bacteria Halomonas titanicae, Marinobacter lutaoensis, and Virgibacillus halodenitrificans Isolated from Highly Saline Environments.</title>
        <authorList>
            <person name="Grouzdev D.S."/>
            <person name="Sokolova D.S."/>
            <person name="Semenova E.M."/>
            <person name="Borzenkov I.A."/>
            <person name="Bidzhieva S.K."/>
            <person name="Poltaraus A.B."/>
            <person name="Nazina T.N."/>
        </authorList>
    </citation>
    <scope>NUCLEOTIDE SEQUENCE [LARGE SCALE GENOMIC DNA]</scope>
    <source>
        <strain evidence="5 6">VKM B-3472D</strain>
    </source>
</reference>
<comment type="similarity">
    <text evidence="2">Belongs to the pterin-4-alpha-carbinolamine dehydratase family.</text>
</comment>
<dbReference type="RefSeq" id="WP_077358984.1">
    <property type="nucleotide sequence ID" value="NZ_FUHR01000008.1"/>
</dbReference>
<dbReference type="Proteomes" id="UP000621631">
    <property type="component" value="Unassembled WGS sequence"/>
</dbReference>
<dbReference type="PANTHER" id="PTHR12599">
    <property type="entry name" value="PTERIN-4-ALPHA-CARBINOLAMINE DEHYDRATASE"/>
    <property type="match status" value="1"/>
</dbReference>
<evidence type="ECO:0000313" key="5">
    <source>
        <dbReference type="EMBL" id="MBD1222351.1"/>
    </source>
</evidence>
<organism evidence="5 6">
    <name type="scientific">Virgibacillus halodenitrificans</name>
    <name type="common">Bacillus halodenitrificans</name>
    <dbReference type="NCBI Taxonomy" id="1482"/>
    <lineage>
        <taxon>Bacteria</taxon>
        <taxon>Bacillati</taxon>
        <taxon>Bacillota</taxon>
        <taxon>Bacilli</taxon>
        <taxon>Bacillales</taxon>
        <taxon>Bacillaceae</taxon>
        <taxon>Virgibacillus</taxon>
    </lineage>
</organism>
<dbReference type="InterPro" id="IPR036428">
    <property type="entry name" value="PCD_sf"/>
</dbReference>
<sequence length="108" mass="13159">MKYRTEDDYEMIPVTADRLTQELEKLPEWEQLDDKWIARQYKFDSYMDGVQFANQIAEYAEKRQHHPFIAIDYKKVTLKISSWRAKGVTELDLEMVRDFDEIYEKEKK</sequence>
<gene>
    <name evidence="5" type="ORF">IC602_07010</name>
</gene>
<dbReference type="NCBIfam" id="NF002017">
    <property type="entry name" value="PRK00823.1-2"/>
    <property type="match status" value="1"/>
</dbReference>
<dbReference type="CDD" id="cd00488">
    <property type="entry name" value="PCD_DCoH"/>
    <property type="match status" value="1"/>
</dbReference>
<evidence type="ECO:0000256" key="2">
    <source>
        <dbReference type="ARBA" id="ARBA00006472"/>
    </source>
</evidence>
<dbReference type="SUPFAM" id="SSF55248">
    <property type="entry name" value="PCD-like"/>
    <property type="match status" value="1"/>
</dbReference>
<protein>
    <recommendedName>
        <fullName evidence="3">4a-hydroxytetrahydrobiopterin dehydratase</fullName>
        <ecNumber evidence="3">4.2.1.96</ecNumber>
    </recommendedName>
</protein>
<evidence type="ECO:0000256" key="4">
    <source>
        <dbReference type="ARBA" id="ARBA00023239"/>
    </source>
</evidence>
<dbReference type="EC" id="4.2.1.96" evidence="3"/>
<keyword evidence="6" id="KW-1185">Reference proteome</keyword>
<accession>A0ABR7VM29</accession>
<proteinExistence type="inferred from homology"/>
<name>A0ABR7VM29_VIRHA</name>
<dbReference type="PANTHER" id="PTHR12599:SF0">
    <property type="entry name" value="PTERIN-4-ALPHA-CARBINOLAMINE DEHYDRATASE"/>
    <property type="match status" value="1"/>
</dbReference>
<dbReference type="EMBL" id="JACWEZ010000003">
    <property type="protein sequence ID" value="MBD1222351.1"/>
    <property type="molecule type" value="Genomic_DNA"/>
</dbReference>
<dbReference type="InterPro" id="IPR001533">
    <property type="entry name" value="Pterin_deHydtase"/>
</dbReference>
<keyword evidence="4 5" id="KW-0456">Lyase</keyword>
<comment type="catalytic activity">
    <reaction evidence="1">
        <text>(4aS,6R)-4a-hydroxy-L-erythro-5,6,7,8-tetrahydrobiopterin = (6R)-L-erythro-6,7-dihydrobiopterin + H2O</text>
        <dbReference type="Rhea" id="RHEA:11920"/>
        <dbReference type="ChEBI" id="CHEBI:15377"/>
        <dbReference type="ChEBI" id="CHEBI:15642"/>
        <dbReference type="ChEBI" id="CHEBI:43120"/>
        <dbReference type="EC" id="4.2.1.96"/>
    </reaction>
</comment>
<evidence type="ECO:0000256" key="3">
    <source>
        <dbReference type="ARBA" id="ARBA00013252"/>
    </source>
</evidence>
<comment type="caution">
    <text evidence="5">The sequence shown here is derived from an EMBL/GenBank/DDBJ whole genome shotgun (WGS) entry which is preliminary data.</text>
</comment>